<sequence length="221" mass="24767">MQDGKLELIMLASDLSARRKFDAADLIYQFATPEMAAHSFRMEPLQRAQIYRDQTKHYQMQQKWVQSLSSINSAFLILGTAAKIDGTNFHVLMAEINSQFDNVCRHLLVADNRPPSWYGEIVALKNKAMLHLASTSTNPEACSDELAFGKTRSGAKTTNYVSSAMEGRPKTTSNVFKPIDVAATSIRADQKPRAMDGKPRREQFSRKCNAFEKLSEMGSPQ</sequence>
<accession>A0A2J6RF05</accession>
<dbReference type="Proteomes" id="UP000235786">
    <property type="component" value="Unassembled WGS sequence"/>
</dbReference>
<dbReference type="AlphaFoldDB" id="A0A2J6RF05"/>
<organism evidence="1 2">
    <name type="scientific">Hyaloscypha variabilis (strain UAMH 11265 / GT02V1 / F)</name>
    <name type="common">Meliniomyces variabilis</name>
    <dbReference type="NCBI Taxonomy" id="1149755"/>
    <lineage>
        <taxon>Eukaryota</taxon>
        <taxon>Fungi</taxon>
        <taxon>Dikarya</taxon>
        <taxon>Ascomycota</taxon>
        <taxon>Pezizomycotina</taxon>
        <taxon>Leotiomycetes</taxon>
        <taxon>Helotiales</taxon>
        <taxon>Hyaloscyphaceae</taxon>
        <taxon>Hyaloscypha</taxon>
        <taxon>Hyaloscypha variabilis</taxon>
    </lineage>
</organism>
<proteinExistence type="predicted"/>
<keyword evidence="2" id="KW-1185">Reference proteome</keyword>
<reference evidence="1 2" key="1">
    <citation type="submission" date="2016-04" db="EMBL/GenBank/DDBJ databases">
        <title>A degradative enzymes factory behind the ericoid mycorrhizal symbiosis.</title>
        <authorList>
            <consortium name="DOE Joint Genome Institute"/>
            <person name="Martino E."/>
            <person name="Morin E."/>
            <person name="Grelet G."/>
            <person name="Kuo A."/>
            <person name="Kohler A."/>
            <person name="Daghino S."/>
            <person name="Barry K."/>
            <person name="Choi C."/>
            <person name="Cichocki N."/>
            <person name="Clum A."/>
            <person name="Copeland A."/>
            <person name="Hainaut M."/>
            <person name="Haridas S."/>
            <person name="Labutti K."/>
            <person name="Lindquist E."/>
            <person name="Lipzen A."/>
            <person name="Khouja H.-R."/>
            <person name="Murat C."/>
            <person name="Ohm R."/>
            <person name="Olson A."/>
            <person name="Spatafora J."/>
            <person name="Veneault-Fourrey C."/>
            <person name="Henrissat B."/>
            <person name="Grigoriev I."/>
            <person name="Martin F."/>
            <person name="Perotto S."/>
        </authorList>
    </citation>
    <scope>NUCLEOTIDE SEQUENCE [LARGE SCALE GENOMIC DNA]</scope>
    <source>
        <strain evidence="1 2">F</strain>
    </source>
</reference>
<evidence type="ECO:0000313" key="2">
    <source>
        <dbReference type="Proteomes" id="UP000235786"/>
    </source>
</evidence>
<evidence type="ECO:0000313" key="1">
    <source>
        <dbReference type="EMBL" id="PMD37095.1"/>
    </source>
</evidence>
<gene>
    <name evidence="1" type="ORF">L207DRAFT_532656</name>
</gene>
<name>A0A2J6RF05_HYAVF</name>
<dbReference type="EMBL" id="KZ613950">
    <property type="protein sequence ID" value="PMD37095.1"/>
    <property type="molecule type" value="Genomic_DNA"/>
</dbReference>
<protein>
    <submittedName>
        <fullName evidence="1">Uncharacterized protein</fullName>
    </submittedName>
</protein>